<keyword evidence="2" id="KW-1185">Reference proteome</keyword>
<reference evidence="1 2" key="1">
    <citation type="journal article" date="2018" name="Elife">
        <title>Firefly genomes illuminate parallel origins of bioluminescence in beetles.</title>
        <authorList>
            <person name="Fallon T.R."/>
            <person name="Lower S.E."/>
            <person name="Chang C.H."/>
            <person name="Bessho-Uehara M."/>
            <person name="Martin G.J."/>
            <person name="Bewick A.J."/>
            <person name="Behringer M."/>
            <person name="Debat H.J."/>
            <person name="Wong I."/>
            <person name="Day J.C."/>
            <person name="Suvorov A."/>
            <person name="Silva C.J."/>
            <person name="Stanger-Hall K.F."/>
            <person name="Hall D.W."/>
            <person name="Schmitz R.J."/>
            <person name="Nelson D.R."/>
            <person name="Lewis S.M."/>
            <person name="Shigenobu S."/>
            <person name="Bybee S.M."/>
            <person name="Larracuente A.M."/>
            <person name="Oba Y."/>
            <person name="Weng J.K."/>
        </authorList>
    </citation>
    <scope>NUCLEOTIDE SEQUENCE [LARGE SCALE GENOMIC DNA]</scope>
    <source>
        <strain evidence="1">1611_PpyrPB1</strain>
        <tissue evidence="1">Whole body</tissue>
    </source>
</reference>
<accession>A0A5N4B0H9</accession>
<dbReference type="AlphaFoldDB" id="A0A5N4B0H9"/>
<name>A0A5N4B0H9_PHOPY</name>
<organism evidence="1 2">
    <name type="scientific">Photinus pyralis</name>
    <name type="common">Common eastern firefly</name>
    <name type="synonym">Lampyris pyralis</name>
    <dbReference type="NCBI Taxonomy" id="7054"/>
    <lineage>
        <taxon>Eukaryota</taxon>
        <taxon>Metazoa</taxon>
        <taxon>Ecdysozoa</taxon>
        <taxon>Arthropoda</taxon>
        <taxon>Hexapoda</taxon>
        <taxon>Insecta</taxon>
        <taxon>Pterygota</taxon>
        <taxon>Neoptera</taxon>
        <taxon>Endopterygota</taxon>
        <taxon>Coleoptera</taxon>
        <taxon>Polyphaga</taxon>
        <taxon>Elateriformia</taxon>
        <taxon>Elateroidea</taxon>
        <taxon>Lampyridae</taxon>
        <taxon>Lampyrinae</taxon>
        <taxon>Photinus</taxon>
    </lineage>
</organism>
<dbReference type="InParanoid" id="A0A5N4B0H9"/>
<proteinExistence type="predicted"/>
<protein>
    <submittedName>
        <fullName evidence="1">Uncharacterized protein</fullName>
    </submittedName>
</protein>
<sequence length="175" mass="19832">MTKTGGGETEVIEFTQIEEDILQTIPSTATEGIPGSIEIDTSFNFELAELPPEEISCEVDVPLVEITYDEENQPSTSTAIYHLNEDHAGMAKELPCRPNKNVRRLSKSSKLENSLKVQQNLTESYKENSQMLAEYYKVKIDYLRHKKNCDTIQTECVQKMLSILENSPVLTKKNM</sequence>
<dbReference type="EMBL" id="VVIM01000001">
    <property type="protein sequence ID" value="KAB0803095.1"/>
    <property type="molecule type" value="Genomic_DNA"/>
</dbReference>
<dbReference type="Proteomes" id="UP000327044">
    <property type="component" value="Unassembled WGS sequence"/>
</dbReference>
<gene>
    <name evidence="1" type="ORF">PPYR_00065</name>
</gene>
<evidence type="ECO:0000313" key="1">
    <source>
        <dbReference type="EMBL" id="KAB0803095.1"/>
    </source>
</evidence>
<comment type="caution">
    <text evidence="1">The sequence shown here is derived from an EMBL/GenBank/DDBJ whole genome shotgun (WGS) entry which is preliminary data.</text>
</comment>
<evidence type="ECO:0000313" key="2">
    <source>
        <dbReference type="Proteomes" id="UP000327044"/>
    </source>
</evidence>